<reference evidence="2" key="1">
    <citation type="submission" date="2018-08" db="EMBL/GenBank/DDBJ databases">
        <authorList>
            <person name="Rossello M."/>
        </authorList>
    </citation>
    <scope>NUCLEOTIDE SEQUENCE [LARGE SCALE GENOMIC DNA]</scope>
    <source>
        <strain evidence="2">cv. Chinese Spring</strain>
    </source>
</reference>
<evidence type="ECO:0000313" key="3">
    <source>
        <dbReference type="Proteomes" id="UP000019116"/>
    </source>
</evidence>
<dbReference type="Gramene" id="TraesLAC2D03G01219180.1">
    <property type="protein sequence ID" value="TraesLAC2D03G01219180.1"/>
    <property type="gene ID" value="TraesLAC2D03G01219180"/>
</dbReference>
<evidence type="ECO:0000313" key="2">
    <source>
        <dbReference type="EnsemblPlants" id="TraesCS2D02G475200.1"/>
    </source>
</evidence>
<dbReference type="Gramene" id="TraesNOR2D03G01283990.1">
    <property type="protein sequence ID" value="TraesNOR2D03G01283990.1"/>
    <property type="gene ID" value="TraesNOR2D03G01283990"/>
</dbReference>
<sequence length="185" mass="19935">MENTAPHPSCIGPPASMPAGESSWGMYFADFAALSAHGNQDDMGRQGGTISDSSFSYDYSYSFASLCDGSRSASFITSDLMDDQEEEEDDDSLQDTASSSAAGPKAANINVVYMKSMITMDTKEMNTPQLANYFLGARSRQQATGALQESIIGADNNEKQLTECNDLRKKGLCLVPFSLLIDYLG</sequence>
<dbReference type="AlphaFoldDB" id="A0A3B6DK21"/>
<dbReference type="Gramene" id="TraesCS2D02G475200.1">
    <property type="protein sequence ID" value="TraesCS2D02G475200.1"/>
    <property type="gene ID" value="TraesCS2D02G475200"/>
</dbReference>
<dbReference type="GO" id="GO:0010089">
    <property type="term" value="P:xylem development"/>
    <property type="evidence" value="ECO:0007669"/>
    <property type="project" value="InterPro"/>
</dbReference>
<dbReference type="EnsemblPlants" id="TraesCS2D02G475200.1">
    <property type="protein sequence ID" value="TraesCS2D02G475200.1"/>
    <property type="gene ID" value="TraesCS2D02G475200"/>
</dbReference>
<keyword evidence="3" id="KW-1185">Reference proteome</keyword>
<evidence type="ECO:0000256" key="1">
    <source>
        <dbReference type="SAM" id="MobiDB-lite"/>
    </source>
</evidence>
<accession>A0A3B6DK21</accession>
<feature type="region of interest" description="Disordered" evidence="1">
    <location>
        <begin position="82"/>
        <end position="102"/>
    </location>
</feature>
<proteinExistence type="predicted"/>
<dbReference type="Gramene" id="TraesWEE_scaffold_009315_01G000900.1">
    <property type="protein sequence ID" value="TraesWEE_scaffold_009315_01G000900.1"/>
    <property type="gene ID" value="TraesWEE_scaffold_009315_01G000900"/>
</dbReference>
<dbReference type="OMA" id="PIMDAKE"/>
<dbReference type="Gramene" id="TraesSTA2D03G01256500.1">
    <property type="protein sequence ID" value="TraesSTA2D03G01256500.1"/>
    <property type="gene ID" value="TraesSTA2D03G01256500"/>
</dbReference>
<dbReference type="Gramene" id="TraesLDM2D03G01268550.1">
    <property type="protein sequence ID" value="TraesLDM2D03G01268550.1"/>
    <property type="gene ID" value="TraesLDM2D03G01268550"/>
</dbReference>
<organism evidence="2">
    <name type="scientific">Triticum aestivum</name>
    <name type="common">Wheat</name>
    <dbReference type="NCBI Taxonomy" id="4565"/>
    <lineage>
        <taxon>Eukaryota</taxon>
        <taxon>Viridiplantae</taxon>
        <taxon>Streptophyta</taxon>
        <taxon>Embryophyta</taxon>
        <taxon>Tracheophyta</taxon>
        <taxon>Spermatophyta</taxon>
        <taxon>Magnoliopsida</taxon>
        <taxon>Liliopsida</taxon>
        <taxon>Poales</taxon>
        <taxon>Poaceae</taxon>
        <taxon>BOP clade</taxon>
        <taxon>Pooideae</taxon>
        <taxon>Triticodae</taxon>
        <taxon>Triticeae</taxon>
        <taxon>Triticinae</taxon>
        <taxon>Triticum</taxon>
    </lineage>
</organism>
<name>A0A3B6DK21_WHEAT</name>
<dbReference type="OrthoDB" id="779856at2759"/>
<reference evidence="2" key="2">
    <citation type="submission" date="2018-10" db="UniProtKB">
        <authorList>
            <consortium name="EnsemblPlants"/>
        </authorList>
    </citation>
    <scope>IDENTIFICATION</scope>
</reference>
<dbReference type="PANTHER" id="PTHR33974">
    <property type="entry name" value="VASCULAR-RELATED UNKNOWN PROTEIN 1-RELATED"/>
    <property type="match status" value="1"/>
</dbReference>
<feature type="compositionally biased region" description="Acidic residues" evidence="1">
    <location>
        <begin position="82"/>
        <end position="93"/>
    </location>
</feature>
<dbReference type="Proteomes" id="UP000019116">
    <property type="component" value="Chromosome 2D"/>
</dbReference>
<dbReference type="InterPro" id="IPR039280">
    <property type="entry name" value="VUP"/>
</dbReference>
<dbReference type="PANTHER" id="PTHR33974:SF23">
    <property type="entry name" value="OS04G0627300 PROTEIN"/>
    <property type="match status" value="1"/>
</dbReference>
<dbReference type="Gramene" id="TraesMAC2D03G01265570.1">
    <property type="protein sequence ID" value="TraesMAC2D03G01265570.1"/>
    <property type="gene ID" value="TraesMAC2D03G01265570"/>
</dbReference>
<dbReference type="Gramene" id="TraesCS2D03G1060500.1">
    <property type="protein sequence ID" value="TraesCS2D03G1060500.1.CDS"/>
    <property type="gene ID" value="TraesCS2D03G1060500"/>
</dbReference>
<protein>
    <submittedName>
        <fullName evidence="2">Uncharacterized protein</fullName>
    </submittedName>
</protein>